<dbReference type="Proteomes" id="UP001057452">
    <property type="component" value="Chromosome 5"/>
</dbReference>
<comment type="caution">
    <text evidence="1">The sequence shown here is derived from an EMBL/GenBank/DDBJ whole genome shotgun (WGS) entry which is preliminary data.</text>
</comment>
<proteinExistence type="predicted"/>
<protein>
    <submittedName>
        <fullName evidence="1">Uncharacterized protein</fullName>
    </submittedName>
</protein>
<evidence type="ECO:0000313" key="2">
    <source>
        <dbReference type="Proteomes" id="UP001057452"/>
    </source>
</evidence>
<organism evidence="1 2">
    <name type="scientific">Chaenocephalus aceratus</name>
    <name type="common">Blackfin icefish</name>
    <name type="synonym">Chaenichthys aceratus</name>
    <dbReference type="NCBI Taxonomy" id="36190"/>
    <lineage>
        <taxon>Eukaryota</taxon>
        <taxon>Metazoa</taxon>
        <taxon>Chordata</taxon>
        <taxon>Craniata</taxon>
        <taxon>Vertebrata</taxon>
        <taxon>Euteleostomi</taxon>
        <taxon>Actinopterygii</taxon>
        <taxon>Neopterygii</taxon>
        <taxon>Teleostei</taxon>
        <taxon>Neoteleostei</taxon>
        <taxon>Acanthomorphata</taxon>
        <taxon>Eupercaria</taxon>
        <taxon>Perciformes</taxon>
        <taxon>Notothenioidei</taxon>
        <taxon>Channichthyidae</taxon>
        <taxon>Chaenocephalus</taxon>
    </lineage>
</organism>
<keyword evidence="2" id="KW-1185">Reference proteome</keyword>
<reference evidence="1" key="1">
    <citation type="submission" date="2022-05" db="EMBL/GenBank/DDBJ databases">
        <title>Chromosome-level genome of Chaenocephalus aceratus.</title>
        <authorList>
            <person name="Park H."/>
        </authorList>
    </citation>
    <scope>NUCLEOTIDE SEQUENCE</scope>
    <source>
        <strain evidence="1">KU_202001</strain>
    </source>
</reference>
<gene>
    <name evidence="1" type="ORF">KUCAC02_030115</name>
</gene>
<name>A0ACB9XIW7_CHAAC</name>
<accession>A0ACB9XIW7</accession>
<feature type="non-terminal residue" evidence="1">
    <location>
        <position position="1405"/>
    </location>
</feature>
<dbReference type="EMBL" id="CM043789">
    <property type="protein sequence ID" value="KAI4826681.1"/>
    <property type="molecule type" value="Genomic_DNA"/>
</dbReference>
<evidence type="ECO:0000313" key="1">
    <source>
        <dbReference type="EMBL" id="KAI4826681.1"/>
    </source>
</evidence>
<sequence length="1405" mass="153388">MEPRFRKRDGIVSLSDHFGSNKEGHLLGFFEIQFGLFRGQTFRWVVENSLGYAAYLVAAMKRDPTGGCKDSKEHALSKGMFKEYIELFPSGRIAIAMKEEQYAANAPQHTPPAQVTPPAQHLTTTEHAALTQQAGTSQHASTSSLRSLLVGQKVPNQRSLTNAVKRLVSPSKTKPSLVHARARPTPHLIQLPVSFEAAKAPASALTHPAVSSEVNDSTLLAEAVQFEEENPAAGWTHTLPEVDQRWISKALFKWNAKRHPELDSRVDKLWWYPPQVPLRTSKSPAQENYFGHPLLLWMPRKLWQVMLTCPHPDCNKDPLTSAGLHQKIRQVVAVGKIYFVASEYLACPRCKRKVISWSHGLISQLDIGHRVQFPCILTSKLACDFEVASLMRQRGLGNSSSQIQRKLQERHAEVWMQKTCRIHRWLMQVYAQDVLQRLDEIKATITSQYGRILKMDSTKKVARKLAGKSYGTVTWATNVGNEHGQVIMSVLTSSEGYGLGPMVEGLIKRYRMAGVAPPEVLYVDRDCCGNTLQRRMFEEWNNMTIRLDIWHFMRRFATGCSTDSHQLYATFMNRLSHCIFMWDQDDLKAVKDAKRAELEAGGRHPSEADVLHSVSRSELALHCRRITRGTEETQAQIHRLIQAFDGDAGRDSLGVPLINSARMSEIIKSQWKHVACIQDLPGVQLYAQTGSSVKGGHRLPTYRCARGSTSLESFHLHLNRFIPGTLASDTFFQAYLLDGLARWNEDRAAAATRDEQQHPHCYNHLLRHAVNTLAEEVLGKKIIPYVGPRKYTGELIGVEYLYQQTGQVLQDYKLAIQESESSEVAIEVHEGHAEPEEFQDFTVPTFHLQRLPAASSKAPSSVSPSPSTSTLSLRSVVSPPSSTSTLSSLSVVPPPSSTSTLSSLSVVPPPSSTSTLSSLSVVPPPSPSTSTLSSLSVVPPPSPSTSTLSSLSVVPPTSPSTSTLSSLSVVPPPSSTSTLSSLSVVPPPSSTSTLSSLSVVPPPSPSTSTLSSLSVVPPPSSTSTLSSLSVVPPPSPSTSTLSSLSVVPPPSPSTSTLSSLSVVPPPSPSTSTLSSLSVVPPPSSTSTLSSLSVVPPPSSTSTLSSLSVVPPPSPSTSTLSSQQSTSVDALGDFDKRKTIYPPRHKNTLKQGRFRATKKIVAPGVESTKRCFIGAHSPAQWPDCNRVVEAIFTRLCDLYKNSVHCEGKRVSRFTMVIRAYKHIRECVITNATVMTETTIQLPEVNVATVTQWFSRRCRSQEQQILKQGIPAPDAPMAGPEKLLLAKQKGTSLFPGSLAEPHAFVLPPNTAGEAKLQKRSQPVAISQRKPVKLEMPYGSEDTSSMAILDTVPERSKPVPVPAAPLAHSHGPRRLRSPLLRACSSTSQSTQLSQSVSGTRATNARHHI</sequence>